<dbReference type="EMBL" id="GL996499">
    <property type="protein sequence ID" value="EGW35613.1"/>
    <property type="molecule type" value="Genomic_DNA"/>
</dbReference>
<evidence type="ECO:0000313" key="2">
    <source>
        <dbReference type="Proteomes" id="UP000000709"/>
    </source>
</evidence>
<dbReference type="InParanoid" id="G3AE79"/>
<name>G3AE79_SPAPN</name>
<dbReference type="RefSeq" id="XP_007373025.1">
    <property type="nucleotide sequence ID" value="XM_007372963.1"/>
</dbReference>
<dbReference type="KEGG" id="spaa:SPAPADRAFT_58831"/>
<keyword evidence="2" id="KW-1185">Reference proteome</keyword>
<accession>G3AE79</accession>
<protein>
    <submittedName>
        <fullName evidence="1">Uncharacterized protein</fullName>
    </submittedName>
</protein>
<dbReference type="Proteomes" id="UP000000709">
    <property type="component" value="Unassembled WGS sequence"/>
</dbReference>
<dbReference type="HOGENOM" id="CLU_2265400_0_0_1"/>
<dbReference type="OrthoDB" id="10383259at2759"/>
<sequence length="103" mass="11818">MMNVKVFSTTADIESERDLIELIKGINSLESISNYNIIEIKDDDGKVYWSIYAESGKLNYISLVSSATRLLQAKESGCKVYRSKVCCSFDIDYFNPYELYKKC</sequence>
<dbReference type="GeneID" id="18872631"/>
<reference evidence="1 2" key="1">
    <citation type="journal article" date="2011" name="Proc. Natl. Acad. Sci. U.S.A.">
        <title>Comparative genomics of xylose-fermenting fungi for enhanced biofuel production.</title>
        <authorList>
            <person name="Wohlbach D.J."/>
            <person name="Kuo A."/>
            <person name="Sato T.K."/>
            <person name="Potts K.M."/>
            <person name="Salamov A.A."/>
            <person name="LaButti K.M."/>
            <person name="Sun H."/>
            <person name="Clum A."/>
            <person name="Pangilinan J.L."/>
            <person name="Lindquist E.A."/>
            <person name="Lucas S."/>
            <person name="Lapidus A."/>
            <person name="Jin M."/>
            <person name="Gunawan C."/>
            <person name="Balan V."/>
            <person name="Dale B.E."/>
            <person name="Jeffries T.W."/>
            <person name="Zinkel R."/>
            <person name="Barry K.W."/>
            <person name="Grigoriev I.V."/>
            <person name="Gasch A.P."/>
        </authorList>
    </citation>
    <scope>NUCLEOTIDE SEQUENCE [LARGE SCALE GENOMIC DNA]</scope>
    <source>
        <strain evidence="2">NRRL Y-27907 / 11-Y1</strain>
    </source>
</reference>
<organism evidence="2">
    <name type="scientific">Spathaspora passalidarum (strain NRRL Y-27907 / 11-Y1)</name>
    <dbReference type="NCBI Taxonomy" id="619300"/>
    <lineage>
        <taxon>Eukaryota</taxon>
        <taxon>Fungi</taxon>
        <taxon>Dikarya</taxon>
        <taxon>Ascomycota</taxon>
        <taxon>Saccharomycotina</taxon>
        <taxon>Pichiomycetes</taxon>
        <taxon>Debaryomycetaceae</taxon>
        <taxon>Spathaspora</taxon>
    </lineage>
</organism>
<proteinExistence type="predicted"/>
<evidence type="ECO:0000313" key="1">
    <source>
        <dbReference type="EMBL" id="EGW35613.1"/>
    </source>
</evidence>
<gene>
    <name evidence="1" type="ORF">SPAPADRAFT_58831</name>
</gene>
<dbReference type="AlphaFoldDB" id="G3AE79"/>